<dbReference type="OrthoDB" id="10252328at2759"/>
<dbReference type="PROSITE" id="PS50011">
    <property type="entry name" value="PROTEIN_KINASE_DOM"/>
    <property type="match status" value="1"/>
</dbReference>
<evidence type="ECO:0000313" key="3">
    <source>
        <dbReference type="Proteomes" id="UP000728185"/>
    </source>
</evidence>
<evidence type="ECO:0000259" key="1">
    <source>
        <dbReference type="PROSITE" id="PS50011"/>
    </source>
</evidence>
<comment type="caution">
    <text evidence="2">The sequence shown here is derived from an EMBL/GenBank/DDBJ whole genome shotgun (WGS) entry which is preliminary data.</text>
</comment>
<evidence type="ECO:0000313" key="2">
    <source>
        <dbReference type="EMBL" id="KAA0196580.1"/>
    </source>
</evidence>
<organism evidence="2 3">
    <name type="scientific">Fasciolopsis buskii</name>
    <dbReference type="NCBI Taxonomy" id="27845"/>
    <lineage>
        <taxon>Eukaryota</taxon>
        <taxon>Metazoa</taxon>
        <taxon>Spiralia</taxon>
        <taxon>Lophotrochozoa</taxon>
        <taxon>Platyhelminthes</taxon>
        <taxon>Trematoda</taxon>
        <taxon>Digenea</taxon>
        <taxon>Plagiorchiida</taxon>
        <taxon>Echinostomata</taxon>
        <taxon>Echinostomatoidea</taxon>
        <taxon>Fasciolidae</taxon>
        <taxon>Fasciolopsis</taxon>
    </lineage>
</organism>
<dbReference type="PANTHER" id="PTHR44329">
    <property type="entry name" value="SERINE/THREONINE-PROTEIN KINASE TNNI3K-RELATED"/>
    <property type="match status" value="1"/>
</dbReference>
<gene>
    <name evidence="2" type="ORF">FBUS_02500</name>
</gene>
<dbReference type="GO" id="GO:0005524">
    <property type="term" value="F:ATP binding"/>
    <property type="evidence" value="ECO:0007669"/>
    <property type="project" value="InterPro"/>
</dbReference>
<dbReference type="InterPro" id="IPR008271">
    <property type="entry name" value="Ser/Thr_kinase_AS"/>
</dbReference>
<dbReference type="SUPFAM" id="SSF56112">
    <property type="entry name" value="Protein kinase-like (PK-like)"/>
    <property type="match status" value="1"/>
</dbReference>
<dbReference type="InterPro" id="IPR000719">
    <property type="entry name" value="Prot_kinase_dom"/>
</dbReference>
<feature type="non-terminal residue" evidence="2">
    <location>
        <position position="1"/>
    </location>
</feature>
<keyword evidence="3" id="KW-1185">Reference proteome</keyword>
<dbReference type="SMART" id="SM00220">
    <property type="entry name" value="S_TKc"/>
    <property type="match status" value="1"/>
</dbReference>
<feature type="domain" description="Protein kinase" evidence="1">
    <location>
        <begin position="6"/>
        <end position="303"/>
    </location>
</feature>
<sequence length="694" mass="76119">EARAELNVLIQIGIGLSPRKFHSSKLRRTVLQTPVSRIPKRSIHHRLRSDIDSYTGLTNPQHLLTCLGLTAPNPLGVLIPLAPSGNMTQYLNHVRRSMNRAGDWPTVDPIHMLYRHPMHPITIILIVHQLASALAHLHQMRIVHRDVKLDNLLIWSIPAPLSGAHPNEQSDPRAVCVVLTDYGASQVQCVNEGCRGYVGTPGYMAPEILRFLGEESYTEKVDIYSMGIIICELIKLEPAYKQCASTRFHLAQQVISGQRPVIPENLAHGCPTHLLDLVHLCWSSEPNLRPTAAAVARLTTPWWQLNDFASLSHNVEVGSHAIRTKSVDQGQPKPSGLYHVRAVHRIRSMDVVTCVALDDQDNLWFGGYRYARSDSGKGQCQNSLGKSSQAIGDGLLLCATALRGLGPSQSRLVDIWHPRWPIGWSNLHANLLPTTGTSPNDDCQSEWPDQLCSVHLTDSDDWSEVSMHCLTSVGDLVVYSGSSKPVCLLRTRLERDPISSEPPAHVPGASSRLSFWSGRSVLLSLPSSQKIHTTSGTGDSLGSCIHYRMVCTTQTHRIGLLELQRKRGREASDCVRLLRATWISSADSTSFIHCGLVIPRTATSGVVGSSVGIWFGQSRGLLACYDVDSTSDPRPSSHEDSHPAETIQHRLSWSVTPTSSDRSVVTALTLAGPIDPEADLLNTASTVWSCVCPG</sequence>
<dbReference type="Gene3D" id="1.10.510.10">
    <property type="entry name" value="Transferase(Phosphotransferase) domain 1"/>
    <property type="match status" value="1"/>
</dbReference>
<dbReference type="EMBL" id="LUCM01002934">
    <property type="protein sequence ID" value="KAA0196580.1"/>
    <property type="molecule type" value="Genomic_DNA"/>
</dbReference>
<accession>A0A8E0VM81</accession>
<protein>
    <recommendedName>
        <fullName evidence="1">Protein kinase domain-containing protein</fullName>
    </recommendedName>
</protein>
<dbReference type="InterPro" id="IPR011009">
    <property type="entry name" value="Kinase-like_dom_sf"/>
</dbReference>
<dbReference type="PROSITE" id="PS00108">
    <property type="entry name" value="PROTEIN_KINASE_ST"/>
    <property type="match status" value="1"/>
</dbReference>
<proteinExistence type="predicted"/>
<dbReference type="GO" id="GO:0004674">
    <property type="term" value="F:protein serine/threonine kinase activity"/>
    <property type="evidence" value="ECO:0007669"/>
    <property type="project" value="TreeGrafter"/>
</dbReference>
<dbReference type="Proteomes" id="UP000728185">
    <property type="component" value="Unassembled WGS sequence"/>
</dbReference>
<name>A0A8E0VM81_9TREM</name>
<dbReference type="InterPro" id="IPR051681">
    <property type="entry name" value="Ser/Thr_Kinases-Pseudokinases"/>
</dbReference>
<dbReference type="Pfam" id="PF00069">
    <property type="entry name" value="Pkinase"/>
    <property type="match status" value="1"/>
</dbReference>
<reference evidence="2" key="1">
    <citation type="submission" date="2019-05" db="EMBL/GenBank/DDBJ databases">
        <title>Annotation for the trematode Fasciolopsis buski.</title>
        <authorList>
            <person name="Choi Y.-J."/>
        </authorList>
    </citation>
    <scope>NUCLEOTIDE SEQUENCE</scope>
    <source>
        <strain evidence="2">HT</strain>
        <tissue evidence="2">Whole worm</tissue>
    </source>
</reference>
<dbReference type="AlphaFoldDB" id="A0A8E0VM81"/>